<comment type="caution">
    <text evidence="13">The sequence shown here is derived from an EMBL/GenBank/DDBJ whole genome shotgun (WGS) entry which is preliminary data.</text>
</comment>
<dbReference type="Pfam" id="PF00593">
    <property type="entry name" value="TonB_dep_Rec_b-barrel"/>
    <property type="match status" value="1"/>
</dbReference>
<evidence type="ECO:0000259" key="11">
    <source>
        <dbReference type="Pfam" id="PF00593"/>
    </source>
</evidence>
<feature type="region of interest" description="Disordered" evidence="10">
    <location>
        <begin position="77"/>
        <end position="100"/>
    </location>
</feature>
<evidence type="ECO:0000256" key="4">
    <source>
        <dbReference type="ARBA" id="ARBA00022692"/>
    </source>
</evidence>
<dbReference type="InterPro" id="IPR000531">
    <property type="entry name" value="Beta-barrel_TonB"/>
</dbReference>
<dbReference type="InterPro" id="IPR012910">
    <property type="entry name" value="Plug_dom"/>
</dbReference>
<evidence type="ECO:0000256" key="2">
    <source>
        <dbReference type="ARBA" id="ARBA00022448"/>
    </source>
</evidence>
<keyword evidence="6 8" id="KW-0472">Membrane</keyword>
<keyword evidence="13" id="KW-0675">Receptor</keyword>
<dbReference type="Proteomes" id="UP000306147">
    <property type="component" value="Unassembled WGS sequence"/>
</dbReference>
<name>A0A4S1XKN8_9SPHN</name>
<dbReference type="PANTHER" id="PTHR47234:SF3">
    <property type="entry name" value="SECRETIN_TONB SHORT N-TERMINAL DOMAIN-CONTAINING PROTEIN"/>
    <property type="match status" value="1"/>
</dbReference>
<evidence type="ECO:0000256" key="5">
    <source>
        <dbReference type="ARBA" id="ARBA00023077"/>
    </source>
</evidence>
<dbReference type="Gene3D" id="2.170.130.10">
    <property type="entry name" value="TonB-dependent receptor, plug domain"/>
    <property type="match status" value="1"/>
</dbReference>
<dbReference type="GO" id="GO:0009279">
    <property type="term" value="C:cell outer membrane"/>
    <property type="evidence" value="ECO:0007669"/>
    <property type="project" value="UniProtKB-SubCell"/>
</dbReference>
<dbReference type="InterPro" id="IPR037066">
    <property type="entry name" value="Plug_dom_sf"/>
</dbReference>
<keyword evidence="7 8" id="KW-0998">Cell outer membrane</keyword>
<evidence type="ECO:0000256" key="8">
    <source>
        <dbReference type="PROSITE-ProRule" id="PRU01360"/>
    </source>
</evidence>
<dbReference type="Gene3D" id="2.40.170.20">
    <property type="entry name" value="TonB-dependent receptor, beta-barrel domain"/>
    <property type="match status" value="1"/>
</dbReference>
<dbReference type="InterPro" id="IPR039426">
    <property type="entry name" value="TonB-dep_rcpt-like"/>
</dbReference>
<reference evidence="13 14" key="1">
    <citation type="submission" date="2019-04" db="EMBL/GenBank/DDBJ databases">
        <title>Sphingomonas psychrotolerans sp. nov., isolated from soil in the Tianshan Mountains, Xinjiang, China.</title>
        <authorList>
            <person name="Luo Y."/>
            <person name="Sheng H."/>
        </authorList>
    </citation>
    <scope>NUCLEOTIDE SEQUENCE [LARGE SCALE GENOMIC DNA]</scope>
    <source>
        <strain evidence="13 14">ZFGT-11</strain>
    </source>
</reference>
<organism evidence="13 14">
    <name type="scientific">Sphingomonas gei</name>
    <dbReference type="NCBI Taxonomy" id="1395960"/>
    <lineage>
        <taxon>Bacteria</taxon>
        <taxon>Pseudomonadati</taxon>
        <taxon>Pseudomonadota</taxon>
        <taxon>Alphaproteobacteria</taxon>
        <taxon>Sphingomonadales</taxon>
        <taxon>Sphingomonadaceae</taxon>
        <taxon>Sphingomonas</taxon>
    </lineage>
</organism>
<dbReference type="SUPFAM" id="SSF56935">
    <property type="entry name" value="Porins"/>
    <property type="match status" value="1"/>
</dbReference>
<evidence type="ECO:0000259" key="12">
    <source>
        <dbReference type="Pfam" id="PF07715"/>
    </source>
</evidence>
<evidence type="ECO:0000313" key="14">
    <source>
        <dbReference type="Proteomes" id="UP000306147"/>
    </source>
</evidence>
<proteinExistence type="inferred from homology"/>
<dbReference type="EMBL" id="SRXT01000001">
    <property type="protein sequence ID" value="TGX55746.1"/>
    <property type="molecule type" value="Genomic_DNA"/>
</dbReference>
<dbReference type="Pfam" id="PF07715">
    <property type="entry name" value="Plug"/>
    <property type="match status" value="1"/>
</dbReference>
<dbReference type="InterPro" id="IPR036942">
    <property type="entry name" value="Beta-barrel_TonB_sf"/>
</dbReference>
<protein>
    <submittedName>
        <fullName evidence="13">TonB-dependent receptor</fullName>
    </submittedName>
</protein>
<keyword evidence="5 9" id="KW-0798">TonB box</keyword>
<feature type="domain" description="TonB-dependent receptor-like beta-barrel" evidence="11">
    <location>
        <begin position="598"/>
        <end position="1003"/>
    </location>
</feature>
<keyword evidence="14" id="KW-1185">Reference proteome</keyword>
<evidence type="ECO:0000256" key="7">
    <source>
        <dbReference type="ARBA" id="ARBA00023237"/>
    </source>
</evidence>
<keyword evidence="4 8" id="KW-0812">Transmembrane</keyword>
<keyword evidence="3 8" id="KW-1134">Transmembrane beta strand</keyword>
<evidence type="ECO:0000256" key="10">
    <source>
        <dbReference type="SAM" id="MobiDB-lite"/>
    </source>
</evidence>
<evidence type="ECO:0000256" key="9">
    <source>
        <dbReference type="RuleBase" id="RU003357"/>
    </source>
</evidence>
<evidence type="ECO:0000313" key="13">
    <source>
        <dbReference type="EMBL" id="TGX55746.1"/>
    </source>
</evidence>
<evidence type="ECO:0000256" key="1">
    <source>
        <dbReference type="ARBA" id="ARBA00004571"/>
    </source>
</evidence>
<dbReference type="OrthoDB" id="7051241at2"/>
<comment type="similarity">
    <text evidence="8 9">Belongs to the TonB-dependent receptor family.</text>
</comment>
<comment type="subcellular location">
    <subcellularLocation>
        <location evidence="1 8">Cell outer membrane</location>
        <topology evidence="1 8">Multi-pass membrane protein</topology>
    </subcellularLocation>
</comment>
<sequence>MSKSGNSQPEFGAVSGYGSVLHCGIRHESALRESEVRRGLRTQARSLHGNIRFRTLLSATILSTLALVASPATAQEVATPPAPAQSPGPAQVSEGATRAGEPAEAEIIVTGSRIQATGFAAPTPTTMVGEEQIQNNAQPNIFATITQLPSLQGSSGSTTNTFSTSSGQQGLSSFSLRGLGTIRTLTLIDGQRVVGAYYTGVTDVSLFPQLLVRRVDVVNGGASASYGSDAVGGVVNFITDTRFTGIKGNIQGGITTYGDDEQGLIQLAAGRSFFGDRLHVVASGEFAKEAGVGPGDFGTDLAGKRDWFKQTTMINRNVTNDGSPQYVMRDFAQPYNFTKYGLISAGPLQGIAFDQNGRPFQFNYGSNGRPVGNAAGTVAGCFPGFCVGGDLSGNTDTGRTLQSGIQRLTGYGRIGYDFAEGNEIYFTYNAGQVKTHNQPVNGQNRTGLTIQCANPFVPVSVQTQCATAGVTSFTFGTANALLPNTRVRTDRRQYRFVGGIKGRFGVLGSDWNYDGYYERGVNHTAVDVEDILLTPRYNQAINVITLNGAIVCADAVARANGCQPINILGGAEPSAAARAYIMPENGPFQRLRITQDVASLNFSGSLFDWGAGPVSLAFGAEYRKEFYQVRADAYGAGVTAISPNNAEYPADPLLSPLGNNWYAGNYKNGDGKYDVKEAFVELNVPLFNSDVLGRANINPAARVTDYSTSGTIWAWKVGGTWDTPLDGLRLRGVTSRDVRAPNLSELFAAPVTTTLPNFLDPVRNVNVVAIQSVVGNPNLTPEIGRNTTFGAVYANPSWLPGLSVSVDYYKIKVRDVVSSLGAAQIVDLCFRNIIPETCSAYNLNNPNGPNFINVQSFNLASIKTSGIDIEASYQWRQPLGLPGSFTFRALATHIREYITEAGLPGTAPTDSAGVNTGNTPHWKVLGVQTYTNDRLSLTVQERWFTDGNYGNQYVVCSAGNCPVSTAIAPTIDSNFMPGAFYLDVGGTYNFTEQVTGYFKVDNVLDHDPAKSPNNANPALYDIVGRIYRAGVRFKF</sequence>
<feature type="domain" description="TonB-dependent receptor plug" evidence="12">
    <location>
        <begin position="121"/>
        <end position="234"/>
    </location>
</feature>
<keyword evidence="2 8" id="KW-0813">Transport</keyword>
<accession>A0A4S1XKN8</accession>
<dbReference type="AlphaFoldDB" id="A0A4S1XKN8"/>
<evidence type="ECO:0000256" key="6">
    <source>
        <dbReference type="ARBA" id="ARBA00023136"/>
    </source>
</evidence>
<dbReference type="PROSITE" id="PS52016">
    <property type="entry name" value="TONB_DEPENDENT_REC_3"/>
    <property type="match status" value="1"/>
</dbReference>
<gene>
    <name evidence="13" type="ORF">E5A73_01040</name>
</gene>
<evidence type="ECO:0000256" key="3">
    <source>
        <dbReference type="ARBA" id="ARBA00022452"/>
    </source>
</evidence>
<dbReference type="PANTHER" id="PTHR47234">
    <property type="match status" value="1"/>
</dbReference>